<dbReference type="STRING" id="7222.B4J453"/>
<dbReference type="InterPro" id="IPR006629">
    <property type="entry name" value="LITAF"/>
</dbReference>
<accession>B4J453</accession>
<dbReference type="AlphaFoldDB" id="B4J453"/>
<protein>
    <submittedName>
        <fullName evidence="3">GH19759</fullName>
    </submittedName>
</protein>
<feature type="region of interest" description="Disordered" evidence="1">
    <location>
        <begin position="86"/>
        <end position="106"/>
    </location>
</feature>
<proteinExistence type="predicted"/>
<dbReference type="OMA" id="NTIICCR"/>
<name>B4J453_DROGR</name>
<dbReference type="SMART" id="SM00714">
    <property type="entry name" value="LITAF"/>
    <property type="match status" value="1"/>
</dbReference>
<dbReference type="InParanoid" id="B4J453"/>
<organism evidence="4">
    <name type="scientific">Drosophila grimshawi</name>
    <name type="common">Hawaiian fruit fly</name>
    <name type="synonym">Idiomyia grimshawi</name>
    <dbReference type="NCBI Taxonomy" id="7222"/>
    <lineage>
        <taxon>Eukaryota</taxon>
        <taxon>Metazoa</taxon>
        <taxon>Ecdysozoa</taxon>
        <taxon>Arthropoda</taxon>
        <taxon>Hexapoda</taxon>
        <taxon>Insecta</taxon>
        <taxon>Pterygota</taxon>
        <taxon>Neoptera</taxon>
        <taxon>Endopterygota</taxon>
        <taxon>Diptera</taxon>
        <taxon>Brachycera</taxon>
        <taxon>Muscomorpha</taxon>
        <taxon>Ephydroidea</taxon>
        <taxon>Drosophilidae</taxon>
        <taxon>Drosophila</taxon>
        <taxon>Hawaiian Drosophila</taxon>
    </lineage>
</organism>
<dbReference type="Proteomes" id="UP000001070">
    <property type="component" value="Unassembled WGS sequence"/>
</dbReference>
<evidence type="ECO:0000313" key="4">
    <source>
        <dbReference type="Proteomes" id="UP000001070"/>
    </source>
</evidence>
<dbReference type="HOGENOM" id="CLU_1241266_0_0_1"/>
<dbReference type="KEGG" id="dgr:6559690"/>
<evidence type="ECO:0000256" key="1">
    <source>
        <dbReference type="SAM" id="MobiDB-lite"/>
    </source>
</evidence>
<evidence type="ECO:0000259" key="2">
    <source>
        <dbReference type="SMART" id="SM00714"/>
    </source>
</evidence>
<feature type="compositionally biased region" description="Basic and acidic residues" evidence="1">
    <location>
        <begin position="95"/>
        <end position="106"/>
    </location>
</feature>
<dbReference type="EMBL" id="CH916367">
    <property type="protein sequence ID" value="EDW02659.1"/>
    <property type="molecule type" value="Genomic_DNA"/>
</dbReference>
<sequence>MSTTQPTDVQYLRCLKCLKIVKCSRYDTSCLVRHVQKDHPEMLDDTNDKVSKLAAGNSIRQERILEISRITEMLVEEMADKADRYLERKQRKSSQKGEDDYKKCEKKPKAVDSDEINRRHYYRSSIERWIPIEGCIYCPNCGCKRSPLIMTSCEFYASTHCFWPFCFLPCLSTGDNREYLRCSNCKSFLAIYDRKRNCIRPNWKFVAR</sequence>
<feature type="domain" description="LITAF" evidence="2">
    <location>
        <begin position="133"/>
        <end position="194"/>
    </location>
</feature>
<dbReference type="eggNOG" id="ENOG502SDJ5">
    <property type="taxonomic scope" value="Eukaryota"/>
</dbReference>
<gene>
    <name evidence="3" type="primary">Dgri\GH19759</name>
    <name evidence="3" type="ORF">Dgri_GH19759</name>
</gene>
<reference evidence="3 4" key="1">
    <citation type="journal article" date="2007" name="Nature">
        <title>Evolution of genes and genomes on the Drosophila phylogeny.</title>
        <authorList>
            <consortium name="Drosophila 12 Genomes Consortium"/>
            <person name="Clark A.G."/>
            <person name="Eisen M.B."/>
            <person name="Smith D.R."/>
            <person name="Bergman C.M."/>
            <person name="Oliver B."/>
            <person name="Markow T.A."/>
            <person name="Kaufman T.C."/>
            <person name="Kellis M."/>
            <person name="Gelbart W."/>
            <person name="Iyer V.N."/>
            <person name="Pollard D.A."/>
            <person name="Sackton T.B."/>
            <person name="Larracuente A.M."/>
            <person name="Singh N.D."/>
            <person name="Abad J.P."/>
            <person name="Abt D.N."/>
            <person name="Adryan B."/>
            <person name="Aguade M."/>
            <person name="Akashi H."/>
            <person name="Anderson W.W."/>
            <person name="Aquadro C.F."/>
            <person name="Ardell D.H."/>
            <person name="Arguello R."/>
            <person name="Artieri C.G."/>
            <person name="Barbash D.A."/>
            <person name="Barker D."/>
            <person name="Barsanti P."/>
            <person name="Batterham P."/>
            <person name="Batzoglou S."/>
            <person name="Begun D."/>
            <person name="Bhutkar A."/>
            <person name="Blanco E."/>
            <person name="Bosak S.A."/>
            <person name="Bradley R.K."/>
            <person name="Brand A.D."/>
            <person name="Brent M.R."/>
            <person name="Brooks A.N."/>
            <person name="Brown R.H."/>
            <person name="Butlin R.K."/>
            <person name="Caggese C."/>
            <person name="Calvi B.R."/>
            <person name="Bernardo de Carvalho A."/>
            <person name="Caspi A."/>
            <person name="Castrezana S."/>
            <person name="Celniker S.E."/>
            <person name="Chang J.L."/>
            <person name="Chapple C."/>
            <person name="Chatterji S."/>
            <person name="Chinwalla A."/>
            <person name="Civetta A."/>
            <person name="Clifton S.W."/>
            <person name="Comeron J.M."/>
            <person name="Costello J.C."/>
            <person name="Coyne J.A."/>
            <person name="Daub J."/>
            <person name="David R.G."/>
            <person name="Delcher A.L."/>
            <person name="Delehaunty K."/>
            <person name="Do C.B."/>
            <person name="Ebling H."/>
            <person name="Edwards K."/>
            <person name="Eickbush T."/>
            <person name="Evans J.D."/>
            <person name="Filipski A."/>
            <person name="Findeiss S."/>
            <person name="Freyhult E."/>
            <person name="Fulton L."/>
            <person name="Fulton R."/>
            <person name="Garcia A.C."/>
            <person name="Gardiner A."/>
            <person name="Garfield D.A."/>
            <person name="Garvin B.E."/>
            <person name="Gibson G."/>
            <person name="Gilbert D."/>
            <person name="Gnerre S."/>
            <person name="Godfrey J."/>
            <person name="Good R."/>
            <person name="Gotea V."/>
            <person name="Gravely B."/>
            <person name="Greenberg A.J."/>
            <person name="Griffiths-Jones S."/>
            <person name="Gross S."/>
            <person name="Guigo R."/>
            <person name="Gustafson E.A."/>
            <person name="Haerty W."/>
            <person name="Hahn M.W."/>
            <person name="Halligan D.L."/>
            <person name="Halpern A.L."/>
            <person name="Halter G.M."/>
            <person name="Han M.V."/>
            <person name="Heger A."/>
            <person name="Hillier L."/>
            <person name="Hinrichs A.S."/>
            <person name="Holmes I."/>
            <person name="Hoskins R.A."/>
            <person name="Hubisz M.J."/>
            <person name="Hultmark D."/>
            <person name="Huntley M.A."/>
            <person name="Jaffe D.B."/>
            <person name="Jagadeeshan S."/>
            <person name="Jeck W.R."/>
            <person name="Johnson J."/>
            <person name="Jones C.D."/>
            <person name="Jordan W.C."/>
            <person name="Karpen G.H."/>
            <person name="Kataoka E."/>
            <person name="Keightley P.D."/>
            <person name="Kheradpour P."/>
            <person name="Kirkness E.F."/>
            <person name="Koerich L.B."/>
            <person name="Kristiansen K."/>
            <person name="Kudrna D."/>
            <person name="Kulathinal R.J."/>
            <person name="Kumar S."/>
            <person name="Kwok R."/>
            <person name="Lander E."/>
            <person name="Langley C.H."/>
            <person name="Lapoint R."/>
            <person name="Lazzaro B.P."/>
            <person name="Lee S.J."/>
            <person name="Levesque L."/>
            <person name="Li R."/>
            <person name="Lin C.F."/>
            <person name="Lin M.F."/>
            <person name="Lindblad-Toh K."/>
            <person name="Llopart A."/>
            <person name="Long M."/>
            <person name="Low L."/>
            <person name="Lozovsky E."/>
            <person name="Lu J."/>
            <person name="Luo M."/>
            <person name="Machado C.A."/>
            <person name="Makalowski W."/>
            <person name="Marzo M."/>
            <person name="Matsuda M."/>
            <person name="Matzkin L."/>
            <person name="McAllister B."/>
            <person name="McBride C.S."/>
            <person name="McKernan B."/>
            <person name="McKernan K."/>
            <person name="Mendez-Lago M."/>
            <person name="Minx P."/>
            <person name="Mollenhauer M.U."/>
            <person name="Montooth K."/>
            <person name="Mount S.M."/>
            <person name="Mu X."/>
            <person name="Myers E."/>
            <person name="Negre B."/>
            <person name="Newfeld S."/>
            <person name="Nielsen R."/>
            <person name="Noor M.A."/>
            <person name="O'Grady P."/>
            <person name="Pachter L."/>
            <person name="Papaceit M."/>
            <person name="Parisi M.J."/>
            <person name="Parisi M."/>
            <person name="Parts L."/>
            <person name="Pedersen J.S."/>
            <person name="Pesole G."/>
            <person name="Phillippy A.M."/>
            <person name="Ponting C.P."/>
            <person name="Pop M."/>
            <person name="Porcelli D."/>
            <person name="Powell J.R."/>
            <person name="Prohaska S."/>
            <person name="Pruitt K."/>
            <person name="Puig M."/>
            <person name="Quesneville H."/>
            <person name="Ram K.R."/>
            <person name="Rand D."/>
            <person name="Rasmussen M.D."/>
            <person name="Reed L.K."/>
            <person name="Reenan R."/>
            <person name="Reily A."/>
            <person name="Remington K.A."/>
            <person name="Rieger T.T."/>
            <person name="Ritchie M.G."/>
            <person name="Robin C."/>
            <person name="Rogers Y.H."/>
            <person name="Rohde C."/>
            <person name="Rozas J."/>
            <person name="Rubenfield M.J."/>
            <person name="Ruiz A."/>
            <person name="Russo S."/>
            <person name="Salzberg S.L."/>
            <person name="Sanchez-Gracia A."/>
            <person name="Saranga D.J."/>
            <person name="Sato H."/>
            <person name="Schaeffer S.W."/>
            <person name="Schatz M.C."/>
            <person name="Schlenke T."/>
            <person name="Schwartz R."/>
            <person name="Segarra C."/>
            <person name="Singh R.S."/>
            <person name="Sirot L."/>
            <person name="Sirota M."/>
            <person name="Sisneros N.B."/>
            <person name="Smith C.D."/>
            <person name="Smith T.F."/>
            <person name="Spieth J."/>
            <person name="Stage D.E."/>
            <person name="Stark A."/>
            <person name="Stephan W."/>
            <person name="Strausberg R.L."/>
            <person name="Strempel S."/>
            <person name="Sturgill D."/>
            <person name="Sutton G."/>
            <person name="Sutton G.G."/>
            <person name="Tao W."/>
            <person name="Teichmann S."/>
            <person name="Tobari Y.N."/>
            <person name="Tomimura Y."/>
            <person name="Tsolas J.M."/>
            <person name="Valente V.L."/>
            <person name="Venter E."/>
            <person name="Venter J.C."/>
            <person name="Vicario S."/>
            <person name="Vieira F.G."/>
            <person name="Vilella A.J."/>
            <person name="Villasante A."/>
            <person name="Walenz B."/>
            <person name="Wang J."/>
            <person name="Wasserman M."/>
            <person name="Watts T."/>
            <person name="Wilson D."/>
            <person name="Wilson R.K."/>
            <person name="Wing R.A."/>
            <person name="Wolfner M.F."/>
            <person name="Wong A."/>
            <person name="Wong G.K."/>
            <person name="Wu C.I."/>
            <person name="Wu G."/>
            <person name="Yamamoto D."/>
            <person name="Yang H.P."/>
            <person name="Yang S.P."/>
            <person name="Yorke J.A."/>
            <person name="Yoshida K."/>
            <person name="Zdobnov E."/>
            <person name="Zhang P."/>
            <person name="Zhang Y."/>
            <person name="Zimin A.V."/>
            <person name="Baldwin J."/>
            <person name="Abdouelleil A."/>
            <person name="Abdulkadir J."/>
            <person name="Abebe A."/>
            <person name="Abera B."/>
            <person name="Abreu J."/>
            <person name="Acer S.C."/>
            <person name="Aftuck L."/>
            <person name="Alexander A."/>
            <person name="An P."/>
            <person name="Anderson E."/>
            <person name="Anderson S."/>
            <person name="Arachi H."/>
            <person name="Azer M."/>
            <person name="Bachantsang P."/>
            <person name="Barry A."/>
            <person name="Bayul T."/>
            <person name="Berlin A."/>
            <person name="Bessette D."/>
            <person name="Bloom T."/>
            <person name="Blye J."/>
            <person name="Boguslavskiy L."/>
            <person name="Bonnet C."/>
            <person name="Boukhgalter B."/>
            <person name="Bourzgui I."/>
            <person name="Brown A."/>
            <person name="Cahill P."/>
            <person name="Channer S."/>
            <person name="Cheshatsang Y."/>
            <person name="Chuda L."/>
            <person name="Citroen M."/>
            <person name="Collymore A."/>
            <person name="Cooke P."/>
            <person name="Costello M."/>
            <person name="D'Aco K."/>
            <person name="Daza R."/>
            <person name="De Haan G."/>
            <person name="DeGray S."/>
            <person name="DeMaso C."/>
            <person name="Dhargay N."/>
            <person name="Dooley K."/>
            <person name="Dooley E."/>
            <person name="Doricent M."/>
            <person name="Dorje P."/>
            <person name="Dorjee K."/>
            <person name="Dupes A."/>
            <person name="Elong R."/>
            <person name="Falk J."/>
            <person name="Farina A."/>
            <person name="Faro S."/>
            <person name="Ferguson D."/>
            <person name="Fisher S."/>
            <person name="Foley C.D."/>
            <person name="Franke A."/>
            <person name="Friedrich D."/>
            <person name="Gadbois L."/>
            <person name="Gearin G."/>
            <person name="Gearin C.R."/>
            <person name="Giannoukos G."/>
            <person name="Goode T."/>
            <person name="Graham J."/>
            <person name="Grandbois E."/>
            <person name="Grewal S."/>
            <person name="Gyaltsen K."/>
            <person name="Hafez N."/>
            <person name="Hagos B."/>
            <person name="Hall J."/>
            <person name="Henson C."/>
            <person name="Hollinger A."/>
            <person name="Honan T."/>
            <person name="Huard M.D."/>
            <person name="Hughes L."/>
            <person name="Hurhula B."/>
            <person name="Husby M.E."/>
            <person name="Kamat A."/>
            <person name="Kanga B."/>
            <person name="Kashin S."/>
            <person name="Khazanovich D."/>
            <person name="Kisner P."/>
            <person name="Lance K."/>
            <person name="Lara M."/>
            <person name="Lee W."/>
            <person name="Lennon N."/>
            <person name="Letendre F."/>
            <person name="LeVine R."/>
            <person name="Lipovsky A."/>
            <person name="Liu X."/>
            <person name="Liu J."/>
            <person name="Liu S."/>
            <person name="Lokyitsang T."/>
            <person name="Lokyitsang Y."/>
            <person name="Lubonja R."/>
            <person name="Lui A."/>
            <person name="MacDonald P."/>
            <person name="Magnisalis V."/>
            <person name="Maru K."/>
            <person name="Matthews C."/>
            <person name="McCusker W."/>
            <person name="McDonough S."/>
            <person name="Mehta T."/>
            <person name="Meldrim J."/>
            <person name="Meneus L."/>
            <person name="Mihai O."/>
            <person name="Mihalev A."/>
            <person name="Mihova T."/>
            <person name="Mittelman R."/>
            <person name="Mlenga V."/>
            <person name="Montmayeur A."/>
            <person name="Mulrain L."/>
            <person name="Navidi A."/>
            <person name="Naylor J."/>
            <person name="Negash T."/>
            <person name="Nguyen T."/>
            <person name="Nguyen N."/>
            <person name="Nicol R."/>
            <person name="Norbu C."/>
            <person name="Norbu N."/>
            <person name="Novod N."/>
            <person name="O'Neill B."/>
            <person name="Osman S."/>
            <person name="Markiewicz E."/>
            <person name="Oyono O.L."/>
            <person name="Patti C."/>
            <person name="Phunkhang P."/>
            <person name="Pierre F."/>
            <person name="Priest M."/>
            <person name="Raghuraman S."/>
            <person name="Rege F."/>
            <person name="Reyes R."/>
            <person name="Rise C."/>
            <person name="Rogov P."/>
            <person name="Ross K."/>
            <person name="Ryan E."/>
            <person name="Settipalli S."/>
            <person name="Shea T."/>
            <person name="Sherpa N."/>
            <person name="Shi L."/>
            <person name="Shih D."/>
            <person name="Sparrow T."/>
            <person name="Spaulding J."/>
            <person name="Stalker J."/>
            <person name="Stange-Thomann N."/>
            <person name="Stavropoulos S."/>
            <person name="Stone C."/>
            <person name="Strader C."/>
            <person name="Tesfaye S."/>
            <person name="Thomson T."/>
            <person name="Thoulutsang Y."/>
            <person name="Thoulutsang D."/>
            <person name="Topham K."/>
            <person name="Topping I."/>
            <person name="Tsamla T."/>
            <person name="Vassiliev H."/>
            <person name="Vo A."/>
            <person name="Wangchuk T."/>
            <person name="Wangdi T."/>
            <person name="Weiand M."/>
            <person name="Wilkinson J."/>
            <person name="Wilson A."/>
            <person name="Yadav S."/>
            <person name="Young G."/>
            <person name="Yu Q."/>
            <person name="Zembek L."/>
            <person name="Zhong D."/>
            <person name="Zimmer A."/>
            <person name="Zwirko Z."/>
            <person name="Jaffe D.B."/>
            <person name="Alvarez P."/>
            <person name="Brockman W."/>
            <person name="Butler J."/>
            <person name="Chin C."/>
            <person name="Gnerre S."/>
            <person name="Grabherr M."/>
            <person name="Kleber M."/>
            <person name="Mauceli E."/>
            <person name="MacCallum I."/>
        </authorList>
    </citation>
    <scope>NUCLEOTIDE SEQUENCE [LARGE SCALE GENOMIC DNA]</scope>
    <source>
        <strain evidence="4">Tucson 15287-2541.00</strain>
    </source>
</reference>
<dbReference type="OrthoDB" id="7765058at2759"/>
<evidence type="ECO:0000313" key="3">
    <source>
        <dbReference type="EMBL" id="EDW02659.1"/>
    </source>
</evidence>
<keyword evidence="4" id="KW-1185">Reference proteome</keyword>
<dbReference type="PhylomeDB" id="B4J453"/>